<protein>
    <submittedName>
        <fullName evidence="2">PSK operon transcription factor</fullName>
    </submittedName>
</protein>
<proteinExistence type="predicted"/>
<dbReference type="InterPro" id="IPR011660">
    <property type="entry name" value="VapB-like"/>
</dbReference>
<dbReference type="Pfam" id="PF07704">
    <property type="entry name" value="PSK_trans_fac"/>
    <property type="match status" value="1"/>
</dbReference>
<dbReference type="AlphaFoldDB" id="A0A6I4J374"/>
<comment type="caution">
    <text evidence="2">The sequence shown here is derived from an EMBL/GenBank/DDBJ whole genome shotgun (WGS) entry which is preliminary data.</text>
</comment>
<keyword evidence="3" id="KW-1185">Reference proteome</keyword>
<dbReference type="EMBL" id="WQMS01000014">
    <property type="protein sequence ID" value="MVO78694.1"/>
    <property type="molecule type" value="Genomic_DNA"/>
</dbReference>
<dbReference type="Proteomes" id="UP000441389">
    <property type="component" value="Unassembled WGS sequence"/>
</dbReference>
<gene>
    <name evidence="2" type="ORF">GON01_12220</name>
</gene>
<evidence type="ECO:0000313" key="2">
    <source>
        <dbReference type="EMBL" id="MVO78694.1"/>
    </source>
</evidence>
<organism evidence="2 3">
    <name type="scientific">Sphingomonas horti</name>
    <dbReference type="NCBI Taxonomy" id="2682842"/>
    <lineage>
        <taxon>Bacteria</taxon>
        <taxon>Pseudomonadati</taxon>
        <taxon>Pseudomonadota</taxon>
        <taxon>Alphaproteobacteria</taxon>
        <taxon>Sphingomonadales</taxon>
        <taxon>Sphingomonadaceae</taxon>
        <taxon>Sphingomonas</taxon>
    </lineage>
</organism>
<sequence>MGVQLNIKDENVVRLARKLAKAEHKSVTQVLRDLLEREERAREEAAEAKTKAVLEIVERMRALMSPEDRAKSSKEWMDEIYDEDGLPI</sequence>
<accession>A0A6I4J374</accession>
<evidence type="ECO:0000256" key="1">
    <source>
        <dbReference type="SAM" id="Coils"/>
    </source>
</evidence>
<reference evidence="2 3" key="1">
    <citation type="submission" date="2019-12" db="EMBL/GenBank/DDBJ databases">
        <authorList>
            <person name="Huq M.A."/>
        </authorList>
    </citation>
    <scope>NUCLEOTIDE SEQUENCE [LARGE SCALE GENOMIC DNA]</scope>
    <source>
        <strain evidence="2 3">MAH-20</strain>
    </source>
</reference>
<keyword evidence="1" id="KW-0175">Coiled coil</keyword>
<evidence type="ECO:0000313" key="3">
    <source>
        <dbReference type="Proteomes" id="UP000441389"/>
    </source>
</evidence>
<feature type="coiled-coil region" evidence="1">
    <location>
        <begin position="5"/>
        <end position="55"/>
    </location>
</feature>
<dbReference type="RefSeq" id="WP_157027659.1">
    <property type="nucleotide sequence ID" value="NZ_WQMS01000014.1"/>
</dbReference>
<name>A0A6I4J374_9SPHN</name>